<accession>A0A8T0EHK1</accession>
<dbReference type="AlphaFoldDB" id="A0A8T0EHK1"/>
<dbReference type="Gene3D" id="3.10.100.10">
    <property type="entry name" value="Mannose-Binding Protein A, subunit A"/>
    <property type="match status" value="1"/>
</dbReference>
<reference evidence="2" key="2">
    <citation type="submission" date="2020-06" db="EMBL/GenBank/DDBJ databases">
        <authorList>
            <person name="Sheffer M."/>
        </authorList>
    </citation>
    <scope>NUCLEOTIDE SEQUENCE</scope>
</reference>
<evidence type="ECO:0000313" key="3">
    <source>
        <dbReference type="Proteomes" id="UP000807504"/>
    </source>
</evidence>
<dbReference type="InterPro" id="IPR016187">
    <property type="entry name" value="CTDL_fold"/>
</dbReference>
<gene>
    <name evidence="2" type="ORF">HNY73_016047</name>
</gene>
<dbReference type="CDD" id="cd00037">
    <property type="entry name" value="CLECT"/>
    <property type="match status" value="1"/>
</dbReference>
<dbReference type="SUPFAM" id="SSF56436">
    <property type="entry name" value="C-type lectin-like"/>
    <property type="match status" value="1"/>
</dbReference>
<dbReference type="InterPro" id="IPR001304">
    <property type="entry name" value="C-type_lectin-like"/>
</dbReference>
<dbReference type="EMBL" id="JABXBU010002227">
    <property type="protein sequence ID" value="KAF8773377.1"/>
    <property type="molecule type" value="Genomic_DNA"/>
</dbReference>
<dbReference type="Proteomes" id="UP000807504">
    <property type="component" value="Unassembled WGS sequence"/>
</dbReference>
<dbReference type="InterPro" id="IPR016186">
    <property type="entry name" value="C-type_lectin-like/link_sf"/>
</dbReference>
<evidence type="ECO:0000259" key="1">
    <source>
        <dbReference type="PROSITE" id="PS50041"/>
    </source>
</evidence>
<sequence length="316" mass="35237">MHLSNGPNTTTVLTKNLAEDMEARQRGAFTFVIFSFLAIYAYGKCPSNLPLEIGGECFRLQTDLFTYSQAKDNCETLADFSTIVSYMTKVPDKLAHQIKDFIYSKLEKTYVWIGFKTDDTDLNKPIEEREWSFHFDDSTVIQKDYEVWAEPPTDSLLTCAVINGSQDFNVLAVDCGGPRLPVVCMKKSDKCHDDNKPYLVYGDYCLLAVNIALEYNKIEGTCKPDAPTPVKDKEMKKYVVNAVMNSFLGGGVFVGVTKIESIYLFGSRLVPKALWGEGEPRQNYACAGLALQMDGSVKLRTLSCDAKAASLCHILV</sequence>
<comment type="caution">
    <text evidence="2">The sequence shown here is derived from an EMBL/GenBank/DDBJ whole genome shotgun (WGS) entry which is preliminary data.</text>
</comment>
<dbReference type="PROSITE" id="PS50041">
    <property type="entry name" value="C_TYPE_LECTIN_2"/>
    <property type="match status" value="1"/>
</dbReference>
<feature type="domain" description="C-type lectin" evidence="1">
    <location>
        <begin position="53"/>
        <end position="185"/>
    </location>
</feature>
<proteinExistence type="predicted"/>
<organism evidence="2 3">
    <name type="scientific">Argiope bruennichi</name>
    <name type="common">Wasp spider</name>
    <name type="synonym">Aranea bruennichi</name>
    <dbReference type="NCBI Taxonomy" id="94029"/>
    <lineage>
        <taxon>Eukaryota</taxon>
        <taxon>Metazoa</taxon>
        <taxon>Ecdysozoa</taxon>
        <taxon>Arthropoda</taxon>
        <taxon>Chelicerata</taxon>
        <taxon>Arachnida</taxon>
        <taxon>Araneae</taxon>
        <taxon>Araneomorphae</taxon>
        <taxon>Entelegynae</taxon>
        <taxon>Araneoidea</taxon>
        <taxon>Araneidae</taxon>
        <taxon>Argiope</taxon>
    </lineage>
</organism>
<reference evidence="2" key="1">
    <citation type="journal article" date="2020" name="bioRxiv">
        <title>Chromosome-level reference genome of the European wasp spider Argiope bruennichi: a resource for studies on range expansion and evolutionary adaptation.</title>
        <authorList>
            <person name="Sheffer M.M."/>
            <person name="Hoppe A."/>
            <person name="Krehenwinkel H."/>
            <person name="Uhl G."/>
            <person name="Kuss A.W."/>
            <person name="Jensen L."/>
            <person name="Jensen C."/>
            <person name="Gillespie R.G."/>
            <person name="Hoff K.J."/>
            <person name="Prost S."/>
        </authorList>
    </citation>
    <scope>NUCLEOTIDE SEQUENCE</scope>
</reference>
<keyword evidence="3" id="KW-1185">Reference proteome</keyword>
<evidence type="ECO:0000313" key="2">
    <source>
        <dbReference type="EMBL" id="KAF8773377.1"/>
    </source>
</evidence>
<protein>
    <recommendedName>
        <fullName evidence="1">C-type lectin domain-containing protein</fullName>
    </recommendedName>
</protein>
<name>A0A8T0EHK1_ARGBR</name>